<keyword evidence="3" id="KW-1185">Reference proteome</keyword>
<organism evidence="2 3">
    <name type="scientific">Maricaulis salignorans</name>
    <dbReference type="NCBI Taxonomy" id="144026"/>
    <lineage>
        <taxon>Bacteria</taxon>
        <taxon>Pseudomonadati</taxon>
        <taxon>Pseudomonadota</taxon>
        <taxon>Alphaproteobacteria</taxon>
        <taxon>Maricaulales</taxon>
        <taxon>Maricaulaceae</taxon>
        <taxon>Maricaulis</taxon>
    </lineage>
</organism>
<dbReference type="EMBL" id="FNHG01000005">
    <property type="protein sequence ID" value="SDM13510.1"/>
    <property type="molecule type" value="Genomic_DNA"/>
</dbReference>
<proteinExistence type="predicted"/>
<gene>
    <name evidence="2" type="ORF">SAMN04488568_105129</name>
</gene>
<keyword evidence="1" id="KW-0812">Transmembrane</keyword>
<feature type="transmembrane region" description="Helical" evidence="1">
    <location>
        <begin position="7"/>
        <end position="27"/>
    </location>
</feature>
<name>A0A1G9QRM6_9PROT</name>
<dbReference type="STRING" id="144026.SAMN04488568_105129"/>
<sequence>MYSLPDWAFYPIAALVAAGMVAGALSYGDNSVRSPEEILSDGILFEGDSLNAITTGNGLTARILREGEETFARIDAVRGPFDGIQSAGAFFTLTPGEVQAIQGRRVRLRFTVRTAPEFGAPGVRLNFFAPGVGQTAGEHVETGDQFETFTLEAASSACSWEFGYIGLWPDWGFERNTIDLERVELTALDRLPDCPDS</sequence>
<dbReference type="AlphaFoldDB" id="A0A1G9QRM6"/>
<keyword evidence="1" id="KW-1133">Transmembrane helix</keyword>
<reference evidence="2 3" key="1">
    <citation type="submission" date="2016-10" db="EMBL/GenBank/DDBJ databases">
        <authorList>
            <person name="de Groot N.N."/>
        </authorList>
    </citation>
    <scope>NUCLEOTIDE SEQUENCE [LARGE SCALE GENOMIC DNA]</scope>
    <source>
        <strain evidence="2 3">DSM 16077</strain>
    </source>
</reference>
<accession>A0A1G9QRM6</accession>
<dbReference type="RefSeq" id="WP_091768565.1">
    <property type="nucleotide sequence ID" value="NZ_FNHG01000005.1"/>
</dbReference>
<dbReference type="OrthoDB" id="7630504at2"/>
<protein>
    <submittedName>
        <fullName evidence="2">Uncharacterized protein</fullName>
    </submittedName>
</protein>
<evidence type="ECO:0000313" key="2">
    <source>
        <dbReference type="EMBL" id="SDM13510.1"/>
    </source>
</evidence>
<dbReference type="Proteomes" id="UP000199759">
    <property type="component" value="Unassembled WGS sequence"/>
</dbReference>
<evidence type="ECO:0000256" key="1">
    <source>
        <dbReference type="SAM" id="Phobius"/>
    </source>
</evidence>
<keyword evidence="1" id="KW-0472">Membrane</keyword>
<evidence type="ECO:0000313" key="3">
    <source>
        <dbReference type="Proteomes" id="UP000199759"/>
    </source>
</evidence>